<sequence length="156" mass="17681">MVRKYKDSTPQVSPPSLDSILLMQTLTSSFHHFTETVQVLRQNCGGEDRWYRHLSSLRGISTSKFVLSPAWCSRPRPTTGVLLAPCHDEFRGPRSDYVRQVETSVSVVHEMIDTLVEEAPGLVVELILNRGLDLIIVDELPSLQNFLKWTEYVVVA</sequence>
<reference evidence="1" key="1">
    <citation type="submission" date="2020-08" db="EMBL/GenBank/DDBJ databases">
        <title>Multicomponent nature underlies the extraordinary mechanical properties of spider dragline silk.</title>
        <authorList>
            <person name="Kono N."/>
            <person name="Nakamura H."/>
            <person name="Mori M."/>
            <person name="Yoshida Y."/>
            <person name="Ohtoshi R."/>
            <person name="Malay A.D."/>
            <person name="Moran D.A.P."/>
            <person name="Tomita M."/>
            <person name="Numata K."/>
            <person name="Arakawa K."/>
        </authorList>
    </citation>
    <scope>NUCLEOTIDE SEQUENCE</scope>
</reference>
<organism evidence="1 2">
    <name type="scientific">Trichonephila clavipes</name>
    <name type="common">Golden silk orbweaver</name>
    <name type="synonym">Nephila clavipes</name>
    <dbReference type="NCBI Taxonomy" id="2585209"/>
    <lineage>
        <taxon>Eukaryota</taxon>
        <taxon>Metazoa</taxon>
        <taxon>Ecdysozoa</taxon>
        <taxon>Arthropoda</taxon>
        <taxon>Chelicerata</taxon>
        <taxon>Arachnida</taxon>
        <taxon>Araneae</taxon>
        <taxon>Araneomorphae</taxon>
        <taxon>Entelegynae</taxon>
        <taxon>Araneoidea</taxon>
        <taxon>Nephilidae</taxon>
        <taxon>Trichonephila</taxon>
    </lineage>
</organism>
<keyword evidence="2" id="KW-1185">Reference proteome</keyword>
<gene>
    <name evidence="1" type="primary">NCL1_03966</name>
    <name evidence="1" type="ORF">TNCV_5026351</name>
</gene>
<evidence type="ECO:0000313" key="2">
    <source>
        <dbReference type="Proteomes" id="UP000887159"/>
    </source>
</evidence>
<comment type="caution">
    <text evidence="1">The sequence shown here is derived from an EMBL/GenBank/DDBJ whole genome shotgun (WGS) entry which is preliminary data.</text>
</comment>
<accession>A0A8X6RPV9</accession>
<protein>
    <submittedName>
        <fullName evidence="1">Uncharacterized protein</fullName>
    </submittedName>
</protein>
<dbReference type="Proteomes" id="UP000887159">
    <property type="component" value="Unassembled WGS sequence"/>
</dbReference>
<proteinExistence type="predicted"/>
<name>A0A8X6RPV9_TRICX</name>
<dbReference type="EMBL" id="BMAU01021213">
    <property type="protein sequence ID" value="GFX99581.1"/>
    <property type="molecule type" value="Genomic_DNA"/>
</dbReference>
<dbReference type="AlphaFoldDB" id="A0A8X6RPV9"/>
<evidence type="ECO:0000313" key="1">
    <source>
        <dbReference type="EMBL" id="GFX99581.1"/>
    </source>
</evidence>